<dbReference type="STRING" id="6832.A0A553PHW9"/>
<keyword evidence="5" id="KW-0677">Repeat</keyword>
<feature type="coiled-coil region" evidence="7">
    <location>
        <begin position="668"/>
        <end position="698"/>
    </location>
</feature>
<keyword evidence="12" id="KW-1185">Reference proteome</keyword>
<gene>
    <name evidence="11" type="ORF">TCAL_06947</name>
</gene>
<dbReference type="OMA" id="MPMPSEF"/>
<dbReference type="InterPro" id="IPR015943">
    <property type="entry name" value="WD40/YVTN_repeat-like_dom_sf"/>
</dbReference>
<dbReference type="Proteomes" id="UP000318571">
    <property type="component" value="Chromosome 5"/>
</dbReference>
<evidence type="ECO:0000259" key="9">
    <source>
        <dbReference type="Pfam" id="PF16529"/>
    </source>
</evidence>
<evidence type="ECO:0000313" key="11">
    <source>
        <dbReference type="EMBL" id="TRY77269.1"/>
    </source>
</evidence>
<dbReference type="EMBL" id="VCGU01000004">
    <property type="protein sequence ID" value="TRY77269.1"/>
    <property type="molecule type" value="Genomic_DNA"/>
</dbReference>
<dbReference type="Gene3D" id="2.130.10.10">
    <property type="entry name" value="YVTN repeat-like/Quinoprotein amine dehydrogenase"/>
    <property type="match status" value="1"/>
</dbReference>
<proteinExistence type="inferred from homology"/>
<dbReference type="SUPFAM" id="SSF50978">
    <property type="entry name" value="WD40 repeat-like"/>
    <property type="match status" value="1"/>
</dbReference>
<evidence type="ECO:0000256" key="3">
    <source>
        <dbReference type="ARBA" id="ARBA00022490"/>
    </source>
</evidence>
<dbReference type="AlphaFoldDB" id="A0A553PHW9"/>
<dbReference type="SMART" id="SM00320">
    <property type="entry name" value="WD40"/>
    <property type="match status" value="2"/>
</dbReference>
<dbReference type="Gene3D" id="1.10.220.100">
    <property type="entry name" value="conserved c-terminal region of ge- 1"/>
    <property type="match status" value="1"/>
</dbReference>
<feature type="region of interest" description="Disordered" evidence="8">
    <location>
        <begin position="907"/>
        <end position="928"/>
    </location>
</feature>
<comment type="caution">
    <text evidence="11">The sequence shown here is derived from an EMBL/GenBank/DDBJ whole genome shotgun (WGS) entry which is preliminary data.</text>
</comment>
<keyword evidence="6 7" id="KW-0175">Coiled coil</keyword>
<sequence length="1065" mass="117469">MDGSTFLASISALRKADPPVGVSAVGDSRMASRLKPEKEATRIQFNGEIDTFPIRGHPQVTIAPFSRGEHNMGSSQLQMRTLVNYAWDKAYYPGRLVAVDLTGRFLAYAIVVKPLASSSGDGLVRVVKRKGLAGIDQVQRVLLKGMKGQIKDVDFAHCRDESSRSLTVGCVDETGQVFVFLVAESLAGDLSHSLILQINPDPARTPTDHHRFIWCPYLPEEDDVDDSTAKLFVVVHGNEAEMCDSNTIIHAYGPGPHVASDLKDGRLVVKDHGGQAIMDAAFSPDGTALATASSDGEVCFFQVYMHGSESPRCLHQWSPHEGQALSGLFFLDDHKHYDPGVQFWKYLVTTCEHHSELKIWSCESWTCLQTIQFLKDDNGVAQRFKATLDLTGNYLVLSDLGRRNLYVLKFKELNGTMACVSASEFATPAPFLSMSIIDAGQRKITVGHSISDDEHDSDDEDFDDQNEKITKEVTIIDLVLVQPKSLQTCRITFEEPILGTAIPEGIKFEPFDEEAVIPKAEISIPDIKPDISLLQASIKAEAITSPLAATGMADAKPIEPPMTLMSPDAFATHSTASKVVKVKEEIIVDEILEDEIPLSTERLAVSSQALRNSLFRSVNSSPSREVQDILDESEKNVKLSQSFDTAFTGSSRTNTMAPLASDQSAVMLQKMNEMMSLIQSQKDEMNRLQERVRIAQQGNKKEVETLINQSNKKLMDAIKKEHSKRHDDVSAQWSKSLNSKLETVVRAELKKTSTHMIHQISQQIQDSLQVDLSQRSVKSDLALKDAVGKMVQSRPVCDNIGQSVANSITPFLQTAFRNAFTHVIVPSFEKSIQAMMVQISSTFMKGVKEHETQLNAHMAKLREEQHQGVVEPLVKELRGALGNVDHIVTSVQRAVASEVNEAFAQSPLRSQSATPSITGSANNPGNSLVDTQRTIQGHLAQGRINEAFQTALSASNLGVVMLTCEMVNPMQIFAQSPCPLSQHVLLALIQQLGHNLEEKTELKHKYLEEAVMNLDPVNIDTKAHLSGIMSGLCKQLKTYISRHPNQKMTKQMRLLLMAAQHLVGK</sequence>
<dbReference type="PANTHER" id="PTHR15598:SF5">
    <property type="entry name" value="ENHANCER OF MRNA-DECAPPING PROTEIN 4"/>
    <property type="match status" value="1"/>
</dbReference>
<evidence type="ECO:0000259" key="10">
    <source>
        <dbReference type="Pfam" id="PF21289"/>
    </source>
</evidence>
<dbReference type="InterPro" id="IPR044938">
    <property type="entry name" value="EDC4_C_sf"/>
</dbReference>
<dbReference type="InterPro" id="IPR036322">
    <property type="entry name" value="WD40_repeat_dom_sf"/>
</dbReference>
<evidence type="ECO:0000256" key="5">
    <source>
        <dbReference type="ARBA" id="ARBA00022737"/>
    </source>
</evidence>
<name>A0A553PHW9_TIGCA</name>
<protein>
    <submittedName>
        <fullName evidence="11">Uncharacterized protein</fullName>
    </submittedName>
</protein>
<evidence type="ECO:0000256" key="2">
    <source>
        <dbReference type="ARBA" id="ARBA00009639"/>
    </source>
</evidence>
<dbReference type="GO" id="GO:0000932">
    <property type="term" value="C:P-body"/>
    <property type="evidence" value="ECO:0007669"/>
    <property type="project" value="UniProtKB-SubCell"/>
</dbReference>
<dbReference type="GO" id="GO:0031087">
    <property type="term" value="P:deadenylation-independent decapping of nuclear-transcribed mRNA"/>
    <property type="evidence" value="ECO:0007669"/>
    <property type="project" value="InterPro"/>
</dbReference>
<evidence type="ECO:0000256" key="7">
    <source>
        <dbReference type="SAM" id="Coils"/>
    </source>
</evidence>
<dbReference type="InterPro" id="IPR049404">
    <property type="entry name" value="EDC4_C"/>
</dbReference>
<evidence type="ECO:0000313" key="12">
    <source>
        <dbReference type="Proteomes" id="UP000318571"/>
    </source>
</evidence>
<dbReference type="InterPro" id="IPR001680">
    <property type="entry name" value="WD40_rpt"/>
</dbReference>
<dbReference type="Pfam" id="PF16529">
    <property type="entry name" value="Ge1_WD40"/>
    <property type="match status" value="1"/>
</dbReference>
<comment type="similarity">
    <text evidence="2">Belongs to the WD repeat EDC4 family.</text>
</comment>
<feature type="domain" description="Enhancer of mRNA-decapping protein 4 C-terminal" evidence="10">
    <location>
        <begin position="935"/>
        <end position="1055"/>
    </location>
</feature>
<organism evidence="11 12">
    <name type="scientific">Tigriopus californicus</name>
    <name type="common">Marine copepod</name>
    <dbReference type="NCBI Taxonomy" id="6832"/>
    <lineage>
        <taxon>Eukaryota</taxon>
        <taxon>Metazoa</taxon>
        <taxon>Ecdysozoa</taxon>
        <taxon>Arthropoda</taxon>
        <taxon>Crustacea</taxon>
        <taxon>Multicrustacea</taxon>
        <taxon>Hexanauplia</taxon>
        <taxon>Copepoda</taxon>
        <taxon>Harpacticoida</taxon>
        <taxon>Harpacticidae</taxon>
        <taxon>Tigriopus</taxon>
    </lineage>
</organism>
<comment type="subcellular location">
    <subcellularLocation>
        <location evidence="1">Cytoplasm</location>
        <location evidence="1">P-body</location>
    </subcellularLocation>
</comment>
<evidence type="ECO:0000256" key="8">
    <source>
        <dbReference type="SAM" id="MobiDB-lite"/>
    </source>
</evidence>
<feature type="domain" description="Enhancer of mRNA-decapping protein 4 WD40 repeat region" evidence="9">
    <location>
        <begin position="73"/>
        <end position="412"/>
    </location>
</feature>
<keyword evidence="3" id="KW-0963">Cytoplasm</keyword>
<accession>A0A553PHW9</accession>
<dbReference type="Gene3D" id="6.10.140.270">
    <property type="match status" value="1"/>
</dbReference>
<keyword evidence="4" id="KW-0853">WD repeat</keyword>
<evidence type="ECO:0000256" key="6">
    <source>
        <dbReference type="ARBA" id="ARBA00023054"/>
    </source>
</evidence>
<dbReference type="InterPro" id="IPR032401">
    <property type="entry name" value="EDC4_WD40"/>
</dbReference>
<evidence type="ECO:0000256" key="1">
    <source>
        <dbReference type="ARBA" id="ARBA00004201"/>
    </source>
</evidence>
<reference evidence="11 12" key="1">
    <citation type="journal article" date="2018" name="Nat. Ecol. Evol.">
        <title>Genomic signatures of mitonuclear coevolution across populations of Tigriopus californicus.</title>
        <authorList>
            <person name="Barreto F.S."/>
            <person name="Watson E.T."/>
            <person name="Lima T.G."/>
            <person name="Willett C.S."/>
            <person name="Edmands S."/>
            <person name="Li W."/>
            <person name="Burton R.S."/>
        </authorList>
    </citation>
    <scope>NUCLEOTIDE SEQUENCE [LARGE SCALE GENOMIC DNA]</scope>
    <source>
        <strain evidence="11 12">San Diego</strain>
    </source>
</reference>
<dbReference type="Pfam" id="PF21289">
    <property type="entry name" value="EDC4_C"/>
    <property type="match status" value="1"/>
</dbReference>
<dbReference type="InterPro" id="IPR045152">
    <property type="entry name" value="EDC4-like"/>
</dbReference>
<evidence type="ECO:0000256" key="4">
    <source>
        <dbReference type="ARBA" id="ARBA00022574"/>
    </source>
</evidence>
<dbReference type="PANTHER" id="PTHR15598">
    <property type="entry name" value="ENHANCER OF MRNA-DECAPPING PROTEIN 4"/>
    <property type="match status" value="1"/>
</dbReference>